<protein>
    <submittedName>
        <fullName evidence="9">Spore germination protein</fullName>
    </submittedName>
</protein>
<keyword evidence="10" id="KW-1185">Reference proteome</keyword>
<feature type="transmembrane region" description="Helical" evidence="8">
    <location>
        <begin position="216"/>
        <end position="245"/>
    </location>
</feature>
<feature type="transmembrane region" description="Helical" evidence="8">
    <location>
        <begin position="337"/>
        <end position="357"/>
    </location>
</feature>
<accession>A0ABT0W5V8</accession>
<organism evidence="9 10">
    <name type="scientific">Neobacillus pocheonensis</name>
    <dbReference type="NCBI Taxonomy" id="363869"/>
    <lineage>
        <taxon>Bacteria</taxon>
        <taxon>Bacillati</taxon>
        <taxon>Bacillota</taxon>
        <taxon>Bacilli</taxon>
        <taxon>Bacillales</taxon>
        <taxon>Bacillaceae</taxon>
        <taxon>Neobacillus</taxon>
    </lineage>
</organism>
<feature type="transmembrane region" description="Helical" evidence="8">
    <location>
        <begin position="12"/>
        <end position="30"/>
    </location>
</feature>
<reference evidence="9 10" key="1">
    <citation type="submission" date="2022-06" db="EMBL/GenBank/DDBJ databases">
        <authorList>
            <person name="Jeon C.O."/>
        </authorList>
    </citation>
    <scope>NUCLEOTIDE SEQUENCE [LARGE SCALE GENOMIC DNA]</scope>
    <source>
        <strain evidence="9 10">KCTC 13943</strain>
    </source>
</reference>
<evidence type="ECO:0000256" key="4">
    <source>
        <dbReference type="ARBA" id="ARBA00022544"/>
    </source>
</evidence>
<keyword evidence="3" id="KW-0813">Transport</keyword>
<feature type="transmembrane region" description="Helical" evidence="8">
    <location>
        <begin position="143"/>
        <end position="165"/>
    </location>
</feature>
<feature type="transmembrane region" description="Helical" evidence="8">
    <location>
        <begin position="73"/>
        <end position="92"/>
    </location>
</feature>
<keyword evidence="4" id="KW-0309">Germination</keyword>
<dbReference type="PANTHER" id="PTHR34975:SF2">
    <property type="entry name" value="SPORE GERMINATION PROTEIN A2"/>
    <property type="match status" value="1"/>
</dbReference>
<sequence length="364" mass="41191">MENIKINAYQMFVLVVLFEMGSAILFAVGAEAKQDAWIAILLGVVGGILIFLIYYRLYLFYPDIPLKSYVQKITGKWIGQLIGIFYIVYFIYQATRVLRDIGGLLVTVTYTSTPIFVINTLMILTIIYALHKGFEVIARVAEVYFFIIYLLAIFGFILILFSGLIHLENLQPILENGVNPVLKTFLGQTINYPFGEMIVFTMLLPYLNDQKKAKKICIGGILLGGLNILITTVINIACIGVDYFVRSPYPLLSTISKIELGFIERLDVFFMLYLVIGGFFKITLYYYAAVVGAADIFKFKNYRNLGFPIGLIILFASNTIASNFAEHIKEGVVVIPIYLHWPLQIIIPVILLIIAFFRNMGQKL</sequence>
<name>A0ABT0W5V8_9BACI</name>
<feature type="transmembrane region" description="Helical" evidence="8">
    <location>
        <begin position="270"/>
        <end position="293"/>
    </location>
</feature>
<dbReference type="NCBIfam" id="TIGR00912">
    <property type="entry name" value="2A0309"/>
    <property type="match status" value="1"/>
</dbReference>
<keyword evidence="6 8" id="KW-1133">Transmembrane helix</keyword>
<feature type="transmembrane region" description="Helical" evidence="8">
    <location>
        <begin position="305"/>
        <end position="325"/>
    </location>
</feature>
<evidence type="ECO:0000256" key="1">
    <source>
        <dbReference type="ARBA" id="ARBA00004141"/>
    </source>
</evidence>
<dbReference type="PANTHER" id="PTHR34975">
    <property type="entry name" value="SPORE GERMINATION PROTEIN A2"/>
    <property type="match status" value="1"/>
</dbReference>
<feature type="transmembrane region" description="Helical" evidence="8">
    <location>
        <begin position="185"/>
        <end position="204"/>
    </location>
</feature>
<comment type="similarity">
    <text evidence="2">Belongs to the amino acid-polyamine-organocation (APC) superfamily. Spore germination protein (SGP) (TC 2.A.3.9) family.</text>
</comment>
<dbReference type="Proteomes" id="UP001523262">
    <property type="component" value="Unassembled WGS sequence"/>
</dbReference>
<feature type="transmembrane region" description="Helical" evidence="8">
    <location>
        <begin position="36"/>
        <end position="61"/>
    </location>
</feature>
<dbReference type="EMBL" id="JAMQCR010000001">
    <property type="protein sequence ID" value="MCM2531720.1"/>
    <property type="molecule type" value="Genomic_DNA"/>
</dbReference>
<dbReference type="Pfam" id="PF03845">
    <property type="entry name" value="Spore_permease"/>
    <property type="match status" value="1"/>
</dbReference>
<evidence type="ECO:0000313" key="9">
    <source>
        <dbReference type="EMBL" id="MCM2531720.1"/>
    </source>
</evidence>
<evidence type="ECO:0000256" key="7">
    <source>
        <dbReference type="ARBA" id="ARBA00023136"/>
    </source>
</evidence>
<evidence type="ECO:0000313" key="10">
    <source>
        <dbReference type="Proteomes" id="UP001523262"/>
    </source>
</evidence>
<evidence type="ECO:0000256" key="8">
    <source>
        <dbReference type="SAM" id="Phobius"/>
    </source>
</evidence>
<gene>
    <name evidence="9" type="ORF">NDK43_04005</name>
</gene>
<comment type="subcellular location">
    <subcellularLocation>
        <location evidence="1">Membrane</location>
        <topology evidence="1">Multi-pass membrane protein</topology>
    </subcellularLocation>
</comment>
<evidence type="ECO:0000256" key="2">
    <source>
        <dbReference type="ARBA" id="ARBA00007998"/>
    </source>
</evidence>
<keyword evidence="7 8" id="KW-0472">Membrane</keyword>
<proteinExistence type="inferred from homology"/>
<evidence type="ECO:0000256" key="5">
    <source>
        <dbReference type="ARBA" id="ARBA00022692"/>
    </source>
</evidence>
<keyword evidence="5 8" id="KW-0812">Transmembrane</keyword>
<dbReference type="InterPro" id="IPR004761">
    <property type="entry name" value="Spore_GerAB"/>
</dbReference>
<feature type="transmembrane region" description="Helical" evidence="8">
    <location>
        <begin position="112"/>
        <end position="131"/>
    </location>
</feature>
<evidence type="ECO:0000256" key="3">
    <source>
        <dbReference type="ARBA" id="ARBA00022448"/>
    </source>
</evidence>
<evidence type="ECO:0000256" key="6">
    <source>
        <dbReference type="ARBA" id="ARBA00022989"/>
    </source>
</evidence>
<comment type="caution">
    <text evidence="9">The sequence shown here is derived from an EMBL/GenBank/DDBJ whole genome shotgun (WGS) entry which is preliminary data.</text>
</comment>